<proteinExistence type="predicted"/>
<sequence length="148" mass="15959">MKHKDLQDLIGGVLLTAVGLFFALYSQRYGFGTAARMGPGYFPTVLGWVLAVLGVLVALPALFRKGPPVKVQLGNFLFVMAALLLFAFTLRSLGLVAATFIASFVASLADRDITWIGRVLVSAGVTILTVLVFSVGLSMVLPLWWWNA</sequence>
<dbReference type="EMBL" id="PSNX01000007">
    <property type="protein sequence ID" value="PPE66472.1"/>
    <property type="molecule type" value="Genomic_DNA"/>
</dbReference>
<dbReference type="RefSeq" id="WP_104302417.1">
    <property type="nucleotide sequence ID" value="NZ_PSNX01000007.1"/>
</dbReference>
<feature type="transmembrane region" description="Helical" evidence="1">
    <location>
        <begin position="120"/>
        <end position="145"/>
    </location>
</feature>
<feature type="transmembrane region" description="Helical" evidence="1">
    <location>
        <begin position="45"/>
        <end position="63"/>
    </location>
</feature>
<dbReference type="InterPro" id="IPR009936">
    <property type="entry name" value="DUF1468"/>
</dbReference>
<gene>
    <name evidence="3" type="ORF">C1704_09185</name>
</gene>
<comment type="caution">
    <text evidence="3">The sequence shown here is derived from an EMBL/GenBank/DDBJ whole genome shotgun (WGS) entry which is preliminary data.</text>
</comment>
<evidence type="ECO:0000259" key="2">
    <source>
        <dbReference type="Pfam" id="PF07331"/>
    </source>
</evidence>
<organism evidence="3 4">
    <name type="scientific">Caldimonas caldifontis</name>
    <dbReference type="NCBI Taxonomy" id="1452508"/>
    <lineage>
        <taxon>Bacteria</taxon>
        <taxon>Pseudomonadati</taxon>
        <taxon>Pseudomonadota</taxon>
        <taxon>Betaproteobacteria</taxon>
        <taxon>Burkholderiales</taxon>
        <taxon>Sphaerotilaceae</taxon>
        <taxon>Caldimonas</taxon>
    </lineage>
</organism>
<keyword evidence="4" id="KW-1185">Reference proteome</keyword>
<protein>
    <submittedName>
        <fullName evidence="3">Tripartite tricarboxylate transporter TctB family protein</fullName>
    </submittedName>
</protein>
<keyword evidence="1" id="KW-0812">Transmembrane</keyword>
<keyword evidence="1" id="KW-1133">Transmembrane helix</keyword>
<dbReference type="OrthoDB" id="7029611at2"/>
<feature type="transmembrane region" description="Helical" evidence="1">
    <location>
        <begin position="75"/>
        <end position="108"/>
    </location>
</feature>
<evidence type="ECO:0000256" key="1">
    <source>
        <dbReference type="SAM" id="Phobius"/>
    </source>
</evidence>
<dbReference type="Proteomes" id="UP000238605">
    <property type="component" value="Unassembled WGS sequence"/>
</dbReference>
<feature type="domain" description="DUF1468" evidence="2">
    <location>
        <begin position="10"/>
        <end position="142"/>
    </location>
</feature>
<name>A0A2S5SUS6_9BURK</name>
<dbReference type="Pfam" id="PF07331">
    <property type="entry name" value="TctB"/>
    <property type="match status" value="1"/>
</dbReference>
<feature type="transmembrane region" description="Helical" evidence="1">
    <location>
        <begin position="6"/>
        <end position="25"/>
    </location>
</feature>
<dbReference type="AlphaFoldDB" id="A0A2S5SUS6"/>
<accession>A0A2S5SUS6</accession>
<reference evidence="3 4" key="1">
    <citation type="submission" date="2018-02" db="EMBL/GenBank/DDBJ databases">
        <title>Reclassifiation of [Polyangium] brachysporum DSM 7029 as Guopingzhaonella breviflexa gen. nov., sp. nov., a member of the family Comamonadaceae.</title>
        <authorList>
            <person name="Tang B."/>
        </authorList>
    </citation>
    <scope>NUCLEOTIDE SEQUENCE [LARGE SCALE GENOMIC DNA]</scope>
    <source>
        <strain evidence="3 4">BCRC 80649</strain>
    </source>
</reference>
<evidence type="ECO:0000313" key="3">
    <source>
        <dbReference type="EMBL" id="PPE66472.1"/>
    </source>
</evidence>
<keyword evidence="1" id="KW-0472">Membrane</keyword>
<evidence type="ECO:0000313" key="4">
    <source>
        <dbReference type="Proteomes" id="UP000238605"/>
    </source>
</evidence>